<keyword evidence="2" id="KW-1133">Transmembrane helix</keyword>
<accession>C9LY97</accession>
<evidence type="ECO:0000256" key="1">
    <source>
        <dbReference type="SAM" id="MobiDB-lite"/>
    </source>
</evidence>
<keyword evidence="2" id="KW-0812">Transmembrane</keyword>
<feature type="compositionally biased region" description="Basic and acidic residues" evidence="1">
    <location>
        <begin position="143"/>
        <end position="155"/>
    </location>
</feature>
<dbReference type="Proteomes" id="UP000003505">
    <property type="component" value="Unassembled WGS sequence"/>
</dbReference>
<gene>
    <name evidence="3" type="ORF">SELSPUOL_02456</name>
</gene>
<dbReference type="AlphaFoldDB" id="C9LY97"/>
<feature type="transmembrane region" description="Helical" evidence="2">
    <location>
        <begin position="21"/>
        <end position="40"/>
    </location>
</feature>
<feature type="region of interest" description="Disordered" evidence="1">
    <location>
        <begin position="62"/>
        <end position="155"/>
    </location>
</feature>
<feature type="region of interest" description="Disordered" evidence="1">
    <location>
        <begin position="212"/>
        <end position="241"/>
    </location>
</feature>
<proteinExistence type="predicted"/>
<evidence type="ECO:0000313" key="3">
    <source>
        <dbReference type="EMBL" id="EEX76291.1"/>
    </source>
</evidence>
<keyword evidence="2" id="KW-0472">Membrane</keyword>
<feature type="compositionally biased region" description="Basic and acidic residues" evidence="1">
    <location>
        <begin position="112"/>
        <end position="134"/>
    </location>
</feature>
<name>C9LY97_SELS3</name>
<organism evidence="3 4">
    <name type="scientific">Selenomonas sputigena (strain ATCC 35185 / DSM 20758 / CCUG 44933 / VPI D19B-28)</name>
    <dbReference type="NCBI Taxonomy" id="546271"/>
    <lineage>
        <taxon>Bacteria</taxon>
        <taxon>Bacillati</taxon>
        <taxon>Bacillota</taxon>
        <taxon>Negativicutes</taxon>
        <taxon>Selenomonadales</taxon>
        <taxon>Selenomonadaceae</taxon>
        <taxon>Selenomonas</taxon>
    </lineage>
</organism>
<evidence type="ECO:0000313" key="4">
    <source>
        <dbReference type="Proteomes" id="UP000003505"/>
    </source>
</evidence>
<protein>
    <submittedName>
        <fullName evidence="3">Uncharacterized protein</fullName>
    </submittedName>
</protein>
<dbReference type="EMBL" id="ACKP02000050">
    <property type="protein sequence ID" value="EEX76291.1"/>
    <property type="molecule type" value="Genomic_DNA"/>
</dbReference>
<evidence type="ECO:0000256" key="2">
    <source>
        <dbReference type="SAM" id="Phobius"/>
    </source>
</evidence>
<sequence>MKGRNVWGGMIVIVRQRWGTVVLLAVLLHLFAFGIAGLLLPHEESFLDTAQEITWLDVPEADETAAKVSPPREEKLRTEEKPPAENETLAVEEESAPEPWKPPSQEAAKSPSEAEKRSIERQKAKPPKKRDYPAMRKPNKPAVLREETKRGLTEKETAYRGHVQFFADISQEGRVTGVQAWQFEPEIADEKERRLLEERLEKRIKESWRYAPSLTPEGVPTTQTKAEELDIPEKEKPKDDR</sequence>
<feature type="compositionally biased region" description="Basic and acidic residues" evidence="1">
    <location>
        <begin position="70"/>
        <end position="84"/>
    </location>
</feature>
<comment type="caution">
    <text evidence="3">The sequence shown here is derived from an EMBL/GenBank/DDBJ whole genome shotgun (WGS) entry which is preliminary data.</text>
</comment>
<feature type="compositionally biased region" description="Basic and acidic residues" evidence="1">
    <location>
        <begin position="225"/>
        <end position="241"/>
    </location>
</feature>
<reference evidence="3 4" key="1">
    <citation type="submission" date="2009-09" db="EMBL/GenBank/DDBJ databases">
        <authorList>
            <person name="Weinstock G."/>
            <person name="Sodergren E."/>
            <person name="Clifton S."/>
            <person name="Fulton L."/>
            <person name="Fulton B."/>
            <person name="Courtney L."/>
            <person name="Fronick C."/>
            <person name="Harrison M."/>
            <person name="Strong C."/>
            <person name="Farmer C."/>
            <person name="Delahaunty K."/>
            <person name="Markovic C."/>
            <person name="Hall O."/>
            <person name="Minx P."/>
            <person name="Tomlinson C."/>
            <person name="Mitreva M."/>
            <person name="Nelson J."/>
            <person name="Hou S."/>
            <person name="Wollam A."/>
            <person name="Pepin K.H."/>
            <person name="Johnson M."/>
            <person name="Bhonagiri V."/>
            <person name="Nash W.E."/>
            <person name="Warren W."/>
            <person name="Chinwalla A."/>
            <person name="Mardis E.R."/>
            <person name="Wilson R.K."/>
        </authorList>
    </citation>
    <scope>NUCLEOTIDE SEQUENCE [LARGE SCALE GENOMIC DNA]</scope>
    <source>
        <strain evidence="4">ATCC 35185 / DSM 20758 / VPI D19B-28</strain>
    </source>
</reference>